<dbReference type="EMBL" id="CP000360">
    <property type="protein sequence ID" value="ABF39411.1"/>
    <property type="molecule type" value="Genomic_DNA"/>
</dbReference>
<dbReference type="Proteomes" id="UP000002432">
    <property type="component" value="Chromosome"/>
</dbReference>
<protein>
    <recommendedName>
        <fullName evidence="1">PilZ domain-containing protein</fullName>
    </recommendedName>
</protein>
<keyword evidence="3" id="KW-1185">Reference proteome</keyword>
<reference evidence="2 3" key="1">
    <citation type="journal article" date="2009" name="Appl. Environ. Microbiol.">
        <title>Three genomes from the phylum Acidobacteria provide insight into the lifestyles of these microorganisms in soils.</title>
        <authorList>
            <person name="Ward N.L."/>
            <person name="Challacombe J.F."/>
            <person name="Janssen P.H."/>
            <person name="Henrissat B."/>
            <person name="Coutinho P.M."/>
            <person name="Wu M."/>
            <person name="Xie G."/>
            <person name="Haft D.H."/>
            <person name="Sait M."/>
            <person name="Badger J."/>
            <person name="Barabote R.D."/>
            <person name="Bradley B."/>
            <person name="Brettin T.S."/>
            <person name="Brinkac L.M."/>
            <person name="Bruce D."/>
            <person name="Creasy T."/>
            <person name="Daugherty S.C."/>
            <person name="Davidsen T.M."/>
            <person name="DeBoy R.T."/>
            <person name="Detter J.C."/>
            <person name="Dodson R.J."/>
            <person name="Durkin A.S."/>
            <person name="Ganapathy A."/>
            <person name="Gwinn-Giglio M."/>
            <person name="Han C.S."/>
            <person name="Khouri H."/>
            <person name="Kiss H."/>
            <person name="Kothari S.P."/>
            <person name="Madupu R."/>
            <person name="Nelson K.E."/>
            <person name="Nelson W.C."/>
            <person name="Paulsen I."/>
            <person name="Penn K."/>
            <person name="Ren Q."/>
            <person name="Rosovitz M.J."/>
            <person name="Selengut J.D."/>
            <person name="Shrivastava S."/>
            <person name="Sullivan S.A."/>
            <person name="Tapia R."/>
            <person name="Thompson L.S."/>
            <person name="Watkins K.L."/>
            <person name="Yang Q."/>
            <person name="Yu C."/>
            <person name="Zafar N."/>
            <person name="Zhou L."/>
            <person name="Kuske C.R."/>
        </authorList>
    </citation>
    <scope>NUCLEOTIDE SEQUENCE [LARGE SCALE GENOMIC DNA]</scope>
    <source>
        <strain evidence="2 3">Ellin345</strain>
    </source>
</reference>
<gene>
    <name evidence="2" type="ordered locus">Acid345_0406</name>
</gene>
<accession>Q1IUN9</accession>
<evidence type="ECO:0000259" key="1">
    <source>
        <dbReference type="Pfam" id="PF07238"/>
    </source>
</evidence>
<dbReference type="GO" id="GO:0035438">
    <property type="term" value="F:cyclic-di-GMP binding"/>
    <property type="evidence" value="ECO:0007669"/>
    <property type="project" value="InterPro"/>
</dbReference>
<name>Q1IUN9_KORVE</name>
<dbReference type="RefSeq" id="WP_011521213.1">
    <property type="nucleotide sequence ID" value="NC_008009.1"/>
</dbReference>
<evidence type="ECO:0000313" key="3">
    <source>
        <dbReference type="Proteomes" id="UP000002432"/>
    </source>
</evidence>
<dbReference type="KEGG" id="aba:Acid345_0406"/>
<dbReference type="EnsemblBacteria" id="ABF39411">
    <property type="protein sequence ID" value="ABF39411"/>
    <property type="gene ID" value="Acid345_0406"/>
</dbReference>
<dbReference type="SUPFAM" id="SSF141371">
    <property type="entry name" value="PilZ domain-like"/>
    <property type="match status" value="1"/>
</dbReference>
<evidence type="ECO:0000313" key="2">
    <source>
        <dbReference type="EMBL" id="ABF39411.1"/>
    </source>
</evidence>
<dbReference type="AlphaFoldDB" id="Q1IUN9"/>
<dbReference type="Pfam" id="PF07238">
    <property type="entry name" value="PilZ"/>
    <property type="match status" value="1"/>
</dbReference>
<feature type="domain" description="PilZ" evidence="1">
    <location>
        <begin position="4"/>
        <end position="94"/>
    </location>
</feature>
<sequence>MSEVRTGKRFDVHLPIKISGEGAQTHEGQTDNLSAAGVFLSLDQSLEVGSQVEFDITMPASVIGAEKDVRIHCHGRVVRTEGPKDGATNSGVACVIDKYEFIR</sequence>
<dbReference type="eggNOG" id="ENOG5032X9H">
    <property type="taxonomic scope" value="Bacteria"/>
</dbReference>
<proteinExistence type="predicted"/>
<dbReference type="Gene3D" id="2.40.10.220">
    <property type="entry name" value="predicted glycosyltransferase like domains"/>
    <property type="match status" value="1"/>
</dbReference>
<organism evidence="2 3">
    <name type="scientific">Koribacter versatilis (strain Ellin345)</name>
    <dbReference type="NCBI Taxonomy" id="204669"/>
    <lineage>
        <taxon>Bacteria</taxon>
        <taxon>Pseudomonadati</taxon>
        <taxon>Acidobacteriota</taxon>
        <taxon>Terriglobia</taxon>
        <taxon>Terriglobales</taxon>
        <taxon>Candidatus Korobacteraceae</taxon>
        <taxon>Candidatus Korobacter</taxon>
    </lineage>
</organism>
<dbReference type="HOGENOM" id="CLU_168029_0_0_0"/>
<dbReference type="InterPro" id="IPR009875">
    <property type="entry name" value="PilZ_domain"/>
</dbReference>